<dbReference type="Proteomes" id="UP000307749">
    <property type="component" value="Unassembled WGS sequence"/>
</dbReference>
<proteinExistence type="predicted"/>
<evidence type="ECO:0000256" key="2">
    <source>
        <dbReference type="SAM" id="SignalP"/>
    </source>
</evidence>
<feature type="region of interest" description="Disordered" evidence="1">
    <location>
        <begin position="29"/>
        <end position="49"/>
    </location>
</feature>
<organism evidence="3 4">
    <name type="scientific">Metallibacterium scheffleri</name>
    <dbReference type="NCBI Taxonomy" id="993689"/>
    <lineage>
        <taxon>Bacteria</taxon>
        <taxon>Pseudomonadati</taxon>
        <taxon>Pseudomonadota</taxon>
        <taxon>Gammaproteobacteria</taxon>
        <taxon>Lysobacterales</taxon>
        <taxon>Rhodanobacteraceae</taxon>
        <taxon>Metallibacterium</taxon>
    </lineage>
</organism>
<dbReference type="AlphaFoldDB" id="A0A4S3KGY1"/>
<dbReference type="STRING" id="993689.GCA_002077135_01462"/>
<dbReference type="PROSITE" id="PS51257">
    <property type="entry name" value="PROKAR_LIPOPROTEIN"/>
    <property type="match status" value="1"/>
</dbReference>
<evidence type="ECO:0000313" key="4">
    <source>
        <dbReference type="Proteomes" id="UP000307749"/>
    </source>
</evidence>
<name>A0A4S3KGY1_9GAMM</name>
<feature type="chain" id="PRO_5021014916" description="C-type lysozyme inhibitor domain-containing protein" evidence="2">
    <location>
        <begin position="20"/>
        <end position="142"/>
    </location>
</feature>
<sequence>MKRIHSKLIALIPAVFLLAACHQQSSSNNNAGATSAAAPPATSASMQPQQASVISVVPGSMAACDPAAVAKVSWNASGVADINSVQIYVGSAVDEKLFAAGGAVGSASTGPWTHPGTTFTAKDAASGKVLGTVTVQGPACKP</sequence>
<dbReference type="RefSeq" id="WP_081126867.1">
    <property type="nucleotide sequence ID" value="NZ_LDOS01000002.1"/>
</dbReference>
<evidence type="ECO:0008006" key="5">
    <source>
        <dbReference type="Google" id="ProtNLM"/>
    </source>
</evidence>
<evidence type="ECO:0000256" key="1">
    <source>
        <dbReference type="SAM" id="MobiDB-lite"/>
    </source>
</evidence>
<keyword evidence="2" id="KW-0732">Signal</keyword>
<evidence type="ECO:0000313" key="3">
    <source>
        <dbReference type="EMBL" id="THD07770.1"/>
    </source>
</evidence>
<gene>
    <name evidence="3" type="ORF">B1806_14530</name>
</gene>
<keyword evidence="4" id="KW-1185">Reference proteome</keyword>
<comment type="caution">
    <text evidence="3">The sequence shown here is derived from an EMBL/GenBank/DDBJ whole genome shotgun (WGS) entry which is preliminary data.</text>
</comment>
<reference evidence="3 4" key="1">
    <citation type="submission" date="2017-02" db="EMBL/GenBank/DDBJ databases">
        <title>Whole genome sequencing of Metallibacterium scheffleri DSM 24874 (T).</title>
        <authorList>
            <person name="Kumar S."/>
            <person name="Patil P."/>
            <person name="Patil P.B."/>
        </authorList>
    </citation>
    <scope>NUCLEOTIDE SEQUENCE [LARGE SCALE GENOMIC DNA]</scope>
    <source>
        <strain evidence="3 4">DSM 24874</strain>
    </source>
</reference>
<accession>A0A4S3KGY1</accession>
<dbReference type="EMBL" id="MWQO01000056">
    <property type="protein sequence ID" value="THD07770.1"/>
    <property type="molecule type" value="Genomic_DNA"/>
</dbReference>
<protein>
    <recommendedName>
        <fullName evidence="5">C-type lysozyme inhibitor domain-containing protein</fullName>
    </recommendedName>
</protein>
<feature type="signal peptide" evidence="2">
    <location>
        <begin position="1"/>
        <end position="19"/>
    </location>
</feature>